<keyword evidence="3" id="KW-1185">Reference proteome</keyword>
<feature type="compositionally biased region" description="Low complexity" evidence="1">
    <location>
        <begin position="88"/>
        <end position="107"/>
    </location>
</feature>
<accession>A0ABW2TLT3</accession>
<reference evidence="3" key="1">
    <citation type="journal article" date="2019" name="Int. J. Syst. Evol. Microbiol.">
        <title>The Global Catalogue of Microorganisms (GCM) 10K type strain sequencing project: providing services to taxonomists for standard genome sequencing and annotation.</title>
        <authorList>
            <consortium name="The Broad Institute Genomics Platform"/>
            <consortium name="The Broad Institute Genome Sequencing Center for Infectious Disease"/>
            <person name="Wu L."/>
            <person name="Ma J."/>
        </authorList>
    </citation>
    <scope>NUCLEOTIDE SEQUENCE [LARGE SCALE GENOMIC DNA]</scope>
    <source>
        <strain evidence="3">JCM 17695</strain>
    </source>
</reference>
<dbReference type="EMBL" id="JBHTEY010000004">
    <property type="protein sequence ID" value="MFC7614329.1"/>
    <property type="molecule type" value="Genomic_DNA"/>
</dbReference>
<proteinExistence type="predicted"/>
<sequence>MRTPDGGQAPLRIVDTVYDPALSPSPQEQTARGYLTPTWPGALLDQVKIQVDEPASADRDRIAAVATDLARWLRDQGVGVREVQVPEPGSTPTSGRPTPCSPRSSRAGPRRCCCPRCSSRSCSTRCSPGRSRRSAS</sequence>
<evidence type="ECO:0000256" key="1">
    <source>
        <dbReference type="SAM" id="MobiDB-lite"/>
    </source>
</evidence>
<comment type="caution">
    <text evidence="2">The sequence shown here is derived from an EMBL/GenBank/DDBJ whole genome shotgun (WGS) entry which is preliminary data.</text>
</comment>
<feature type="compositionally biased region" description="Low complexity" evidence="1">
    <location>
        <begin position="117"/>
        <end position="129"/>
    </location>
</feature>
<organism evidence="2 3">
    <name type="scientific">Actinokineospora soli</name>
    <dbReference type="NCBI Taxonomy" id="1048753"/>
    <lineage>
        <taxon>Bacteria</taxon>
        <taxon>Bacillati</taxon>
        <taxon>Actinomycetota</taxon>
        <taxon>Actinomycetes</taxon>
        <taxon>Pseudonocardiales</taxon>
        <taxon>Pseudonocardiaceae</taxon>
        <taxon>Actinokineospora</taxon>
    </lineage>
</organism>
<evidence type="ECO:0000313" key="2">
    <source>
        <dbReference type="EMBL" id="MFC7614329.1"/>
    </source>
</evidence>
<evidence type="ECO:0000313" key="3">
    <source>
        <dbReference type="Proteomes" id="UP001596512"/>
    </source>
</evidence>
<dbReference type="Proteomes" id="UP001596512">
    <property type="component" value="Unassembled WGS sequence"/>
</dbReference>
<feature type="region of interest" description="Disordered" evidence="1">
    <location>
        <begin position="77"/>
        <end position="136"/>
    </location>
</feature>
<gene>
    <name evidence="2" type="ORF">ACFQV2_13115</name>
</gene>
<protein>
    <submittedName>
        <fullName evidence="2">Uncharacterized protein</fullName>
    </submittedName>
</protein>
<name>A0ABW2TLT3_9PSEU</name>